<sequence>MASVDDLVIGLSSNLAISESEAFEVVGVEELAKLKTERFLMVGRLLTTKVFHKEALIGMMKKIWHTRQKFSTVPLEDPTSLLFSFKSNFDRKKVMKRSPWTFDRALLLLAEIDGSVDPVSVPLDTQNFWVRVRRITPIFLTLAIGEQIGKYLGNFVMVDRGLNGDCLGRFLRIRVGLNVTEPLKRCVTLRLALDESAKQYEIEYERIPFFCLFCGTLNHVGSFCNLKQLGAIVYEQYGRRKTVMKEVYCIKAEERSNWEKFWVDGCCSRAR</sequence>
<reference evidence="3" key="1">
    <citation type="submission" date="2025-08" db="UniProtKB">
        <authorList>
            <consortium name="RefSeq"/>
        </authorList>
    </citation>
    <scope>IDENTIFICATION</scope>
</reference>
<name>A0A6P5SCE4_PRUAV</name>
<dbReference type="GeneID" id="110757302"/>
<gene>
    <name evidence="3" type="primary">LOC110757302</name>
</gene>
<dbReference type="InterPro" id="IPR040256">
    <property type="entry name" value="At4g02000-like"/>
</dbReference>
<evidence type="ECO:0000313" key="3">
    <source>
        <dbReference type="RefSeq" id="XP_021814570.1"/>
    </source>
</evidence>
<evidence type="ECO:0000313" key="2">
    <source>
        <dbReference type="Proteomes" id="UP000515124"/>
    </source>
</evidence>
<dbReference type="KEGG" id="pavi:110757302"/>
<organism evidence="2 3">
    <name type="scientific">Prunus avium</name>
    <name type="common">Cherry</name>
    <name type="synonym">Cerasus avium</name>
    <dbReference type="NCBI Taxonomy" id="42229"/>
    <lineage>
        <taxon>Eukaryota</taxon>
        <taxon>Viridiplantae</taxon>
        <taxon>Streptophyta</taxon>
        <taxon>Embryophyta</taxon>
        <taxon>Tracheophyta</taxon>
        <taxon>Spermatophyta</taxon>
        <taxon>Magnoliopsida</taxon>
        <taxon>eudicotyledons</taxon>
        <taxon>Gunneridae</taxon>
        <taxon>Pentapetalae</taxon>
        <taxon>rosids</taxon>
        <taxon>fabids</taxon>
        <taxon>Rosales</taxon>
        <taxon>Rosaceae</taxon>
        <taxon>Amygdaloideae</taxon>
        <taxon>Amygdaleae</taxon>
        <taxon>Prunus</taxon>
    </lineage>
</organism>
<proteinExistence type="predicted"/>
<dbReference type="PANTHER" id="PTHR31286:SF178">
    <property type="entry name" value="DUF4283 DOMAIN-CONTAINING PROTEIN"/>
    <property type="match status" value="1"/>
</dbReference>
<feature type="domain" description="DUF4283" evidence="1">
    <location>
        <begin position="40"/>
        <end position="111"/>
    </location>
</feature>
<dbReference type="Proteomes" id="UP000515124">
    <property type="component" value="Unplaced"/>
</dbReference>
<dbReference type="InterPro" id="IPR025558">
    <property type="entry name" value="DUF4283"/>
</dbReference>
<dbReference type="PANTHER" id="PTHR31286">
    <property type="entry name" value="GLYCINE-RICH CELL WALL STRUCTURAL PROTEIN 1.8-LIKE"/>
    <property type="match status" value="1"/>
</dbReference>
<dbReference type="Pfam" id="PF14111">
    <property type="entry name" value="DUF4283"/>
    <property type="match status" value="1"/>
</dbReference>
<dbReference type="AlphaFoldDB" id="A0A6P5SCE4"/>
<dbReference type="RefSeq" id="XP_021814570.1">
    <property type="nucleotide sequence ID" value="XM_021958878.1"/>
</dbReference>
<keyword evidence="2" id="KW-1185">Reference proteome</keyword>
<protein>
    <submittedName>
        <fullName evidence="3">Uncharacterized protein LOC110757302</fullName>
    </submittedName>
</protein>
<accession>A0A6P5SCE4</accession>
<evidence type="ECO:0000259" key="1">
    <source>
        <dbReference type="Pfam" id="PF14111"/>
    </source>
</evidence>